<geneLocation type="plasmid" evidence="3 4">
    <name>pGspE55-2</name>
</geneLocation>
<dbReference type="PANTHER" id="PTHR37293:SF5">
    <property type="entry name" value="DNA REPLICATION PROTEIN"/>
    <property type="match status" value="1"/>
</dbReference>
<name>A0A679FQV9_9BACL</name>
<keyword evidence="3" id="KW-0614">Plasmid</keyword>
<reference evidence="4" key="1">
    <citation type="journal article" date="2020" name="Microbiol. Resour. Announc.">
        <title>Complete Genome Sequence of Geobacillus sp. Strain E55-1, Isolated from Mine Geyser in Japan.</title>
        <authorList>
            <person name="Miyazaki K."/>
            <person name="Hase E."/>
            <person name="Tokito N."/>
        </authorList>
    </citation>
    <scope>NUCLEOTIDE SEQUENCE [LARGE SCALE GENOMIC DNA]</scope>
    <source>
        <strain evidence="4">E55-1</strain>
        <plasmid evidence="4">pGspE55-2</plasmid>
    </source>
</reference>
<dbReference type="NCBIfam" id="TIGR01446">
    <property type="entry name" value="DnaD_dom"/>
    <property type="match status" value="1"/>
</dbReference>
<dbReference type="PANTHER" id="PTHR37293">
    <property type="entry name" value="PHAGE REPLICATION PROTEIN-RELATED"/>
    <property type="match status" value="1"/>
</dbReference>
<comment type="similarity">
    <text evidence="1">Belongs to the DnaB/DnaD family.</text>
</comment>
<evidence type="ECO:0000313" key="4">
    <source>
        <dbReference type="Proteomes" id="UP000501421"/>
    </source>
</evidence>
<keyword evidence="4" id="KW-1185">Reference proteome</keyword>
<sequence length="256" mass="30065">MSKFLLDEKPLIILPSLAKKIGLNEAIILQQLHYWLQESQNIHNGYKWVYNTYEDWQRQFPFWSKNTIIRAIKSLEKKGLIVTGNYNKLAIDNTKWYRIDYEKLDGMGRPSTQNEQSIYPNWVVGLPKMSKPITREYTENTTESLLEENKDMSCRDEISLEYQQKIGQINGDIAIQLEHWRNELGDELVKKAIDIAYEQGKRRWSYIRGILKNFKEDGITSPNDLDKQEKKKPARRGRAVAQKMAAFDAYINSLEE</sequence>
<dbReference type="SUPFAM" id="SSF158499">
    <property type="entry name" value="DnaD domain-like"/>
    <property type="match status" value="1"/>
</dbReference>
<dbReference type="InterPro" id="IPR006343">
    <property type="entry name" value="DnaB/C_C"/>
</dbReference>
<feature type="domain" description="DnaB/C C-terminal" evidence="2">
    <location>
        <begin position="162"/>
        <end position="228"/>
    </location>
</feature>
<dbReference type="EMBL" id="AP022559">
    <property type="protein sequence ID" value="BBW99042.1"/>
    <property type="molecule type" value="Genomic_DNA"/>
</dbReference>
<dbReference type="Pfam" id="PF07261">
    <property type="entry name" value="DnaB_2"/>
    <property type="match status" value="1"/>
</dbReference>
<dbReference type="InterPro" id="IPR053162">
    <property type="entry name" value="DnaD"/>
</dbReference>
<evidence type="ECO:0000256" key="1">
    <source>
        <dbReference type="ARBA" id="ARBA00093462"/>
    </source>
</evidence>
<gene>
    <name evidence="3" type="ORF">GsuE55_38750</name>
</gene>
<evidence type="ECO:0000313" key="3">
    <source>
        <dbReference type="EMBL" id="BBW99042.1"/>
    </source>
</evidence>
<proteinExistence type="inferred from homology"/>
<dbReference type="Gene3D" id="1.10.10.630">
    <property type="entry name" value="DnaD domain-like"/>
    <property type="match status" value="1"/>
</dbReference>
<dbReference type="RefSeq" id="WP_172419005.1">
    <property type="nucleotide sequence ID" value="NZ_AP022559.1"/>
</dbReference>
<dbReference type="InterPro" id="IPR034829">
    <property type="entry name" value="DnaD-like_sf"/>
</dbReference>
<accession>A0A679FQV9</accession>
<evidence type="ECO:0000259" key="2">
    <source>
        <dbReference type="Pfam" id="PF07261"/>
    </source>
</evidence>
<dbReference type="Proteomes" id="UP000501421">
    <property type="component" value="Plasmid pGspE55-2"/>
</dbReference>
<protein>
    <recommendedName>
        <fullName evidence="2">DnaB/C C-terminal domain-containing protein</fullName>
    </recommendedName>
</protein>
<organism evidence="3 4">
    <name type="scientific">Geobacillus subterraneus</name>
    <dbReference type="NCBI Taxonomy" id="129338"/>
    <lineage>
        <taxon>Bacteria</taxon>
        <taxon>Bacillati</taxon>
        <taxon>Bacillota</taxon>
        <taxon>Bacilli</taxon>
        <taxon>Bacillales</taxon>
        <taxon>Anoxybacillaceae</taxon>
        <taxon>Geobacillus</taxon>
    </lineage>
</organism>
<dbReference type="AlphaFoldDB" id="A0A679FQV9"/>